<evidence type="ECO:0000313" key="13">
    <source>
        <dbReference type="EMBL" id="KAI2662922.1"/>
    </source>
</evidence>
<evidence type="ECO:0000259" key="11">
    <source>
        <dbReference type="PROSITE" id="PS50010"/>
    </source>
</evidence>
<feature type="region of interest" description="Disordered" evidence="9">
    <location>
        <begin position="426"/>
        <end position="445"/>
    </location>
</feature>
<dbReference type="CDD" id="cd20878">
    <property type="entry name" value="C1_AKAP13"/>
    <property type="match status" value="1"/>
</dbReference>
<dbReference type="InterPro" id="IPR041020">
    <property type="entry name" value="PH_16"/>
</dbReference>
<comment type="subcellular location">
    <subcellularLocation>
        <location evidence="1">Cytoplasm</location>
    </subcellularLocation>
</comment>
<proteinExistence type="predicted"/>
<keyword evidence="2" id="KW-0963">Cytoplasm</keyword>
<feature type="compositionally biased region" description="Polar residues" evidence="9">
    <location>
        <begin position="1309"/>
        <end position="1320"/>
    </location>
</feature>
<feature type="region of interest" description="Disordered" evidence="9">
    <location>
        <begin position="145"/>
        <end position="222"/>
    </location>
</feature>
<dbReference type="InterPro" id="IPR001849">
    <property type="entry name" value="PH_domain"/>
</dbReference>
<dbReference type="PROSITE" id="PS50081">
    <property type="entry name" value="ZF_DAG_PE_2"/>
    <property type="match status" value="1"/>
</dbReference>
<evidence type="ECO:0000256" key="8">
    <source>
        <dbReference type="ARBA" id="ARBA00023054"/>
    </source>
</evidence>
<dbReference type="PANTHER" id="PTHR13944:SF18">
    <property type="entry name" value="A-KINASE ANCHOR PROTEIN 13"/>
    <property type="match status" value="1"/>
</dbReference>
<dbReference type="EMBL" id="JACTAM010000007">
    <property type="protein sequence ID" value="KAI2662922.1"/>
    <property type="molecule type" value="Genomic_DNA"/>
</dbReference>
<feature type="compositionally biased region" description="Low complexity" evidence="9">
    <location>
        <begin position="174"/>
        <end position="191"/>
    </location>
</feature>
<feature type="region of interest" description="Disordered" evidence="9">
    <location>
        <begin position="1304"/>
        <end position="1394"/>
    </location>
</feature>
<feature type="compositionally biased region" description="Basic and acidic residues" evidence="9">
    <location>
        <begin position="465"/>
        <end position="488"/>
    </location>
</feature>
<feature type="domain" description="PH" evidence="10">
    <location>
        <begin position="872"/>
        <end position="974"/>
    </location>
</feature>
<dbReference type="SMART" id="SM00325">
    <property type="entry name" value="RhoGEF"/>
    <property type="match status" value="1"/>
</dbReference>
<feature type="compositionally biased region" description="Low complexity" evidence="9">
    <location>
        <begin position="1179"/>
        <end position="1188"/>
    </location>
</feature>
<dbReference type="Gene3D" id="1.20.900.10">
    <property type="entry name" value="Dbl homology (DH) domain"/>
    <property type="match status" value="2"/>
</dbReference>
<dbReference type="CDD" id="cd13392">
    <property type="entry name" value="PH_AKAP13"/>
    <property type="match status" value="1"/>
</dbReference>
<evidence type="ECO:0000256" key="9">
    <source>
        <dbReference type="SAM" id="MobiDB-lite"/>
    </source>
</evidence>
<dbReference type="InterPro" id="IPR011993">
    <property type="entry name" value="PH-like_dom_sf"/>
</dbReference>
<dbReference type="SMART" id="SM00233">
    <property type="entry name" value="PH"/>
    <property type="match status" value="1"/>
</dbReference>
<keyword evidence="8" id="KW-0175">Coiled coil</keyword>
<dbReference type="Gene3D" id="2.30.29.30">
    <property type="entry name" value="Pleckstrin-homology domain (PH domain)/Phosphotyrosine-binding domain (PTB)"/>
    <property type="match status" value="1"/>
</dbReference>
<evidence type="ECO:0000256" key="1">
    <source>
        <dbReference type="ARBA" id="ARBA00004496"/>
    </source>
</evidence>
<evidence type="ECO:0000313" key="14">
    <source>
        <dbReference type="Proteomes" id="UP000830375"/>
    </source>
</evidence>
<feature type="domain" description="DH" evidence="11">
    <location>
        <begin position="699"/>
        <end position="831"/>
    </location>
</feature>
<dbReference type="SMART" id="SM00109">
    <property type="entry name" value="C1"/>
    <property type="match status" value="1"/>
</dbReference>
<dbReference type="PROSITE" id="PS50003">
    <property type="entry name" value="PH_DOMAIN"/>
    <property type="match status" value="1"/>
</dbReference>
<dbReference type="Pfam" id="PF00621">
    <property type="entry name" value="RhoGEF"/>
    <property type="match status" value="1"/>
</dbReference>
<gene>
    <name evidence="13" type="ORF">H4Q32_001904</name>
</gene>
<dbReference type="Pfam" id="PF00130">
    <property type="entry name" value="C1_1"/>
    <property type="match status" value="1"/>
</dbReference>
<feature type="region of interest" description="Disordered" evidence="9">
    <location>
        <begin position="1172"/>
        <end position="1197"/>
    </location>
</feature>
<feature type="region of interest" description="Disordered" evidence="9">
    <location>
        <begin position="293"/>
        <end position="350"/>
    </location>
</feature>
<keyword evidence="3" id="KW-0597">Phosphoprotein</keyword>
<feature type="compositionally biased region" description="Polar residues" evidence="9">
    <location>
        <begin position="1335"/>
        <end position="1347"/>
    </location>
</feature>
<evidence type="ECO:0000256" key="5">
    <source>
        <dbReference type="ARBA" id="ARBA00022723"/>
    </source>
</evidence>
<reference evidence="13 14" key="1">
    <citation type="submission" date="2022-01" db="EMBL/GenBank/DDBJ databases">
        <title>A high-quality chromosome-level genome assembly of rohu carp, Labeo rohita.</title>
        <authorList>
            <person name="Arick M.A. II"/>
            <person name="Hsu C.-Y."/>
            <person name="Magbanua Z."/>
            <person name="Pechanova O."/>
            <person name="Grover C."/>
            <person name="Miller E."/>
            <person name="Thrash A."/>
            <person name="Ezzel L."/>
            <person name="Alam S."/>
            <person name="Benzie J."/>
            <person name="Hamilton M."/>
            <person name="Karsi A."/>
            <person name="Lawrence M.L."/>
            <person name="Peterson D.G."/>
        </authorList>
    </citation>
    <scope>NUCLEOTIDE SEQUENCE [LARGE SCALE GENOMIC DNA]</scope>
    <source>
        <strain evidence="14">BAU-BD-2019</strain>
        <tissue evidence="13">Blood</tissue>
    </source>
</reference>
<evidence type="ECO:0000256" key="3">
    <source>
        <dbReference type="ARBA" id="ARBA00022553"/>
    </source>
</evidence>
<keyword evidence="5" id="KW-0479">Metal-binding</keyword>
<dbReference type="Pfam" id="PF17838">
    <property type="entry name" value="PH_16"/>
    <property type="match status" value="1"/>
</dbReference>
<dbReference type="InterPro" id="IPR051632">
    <property type="entry name" value="Rho_GEF"/>
</dbReference>
<dbReference type="PROSITE" id="PS00479">
    <property type="entry name" value="ZF_DAG_PE_1"/>
    <property type="match status" value="1"/>
</dbReference>
<dbReference type="SUPFAM" id="SSF57889">
    <property type="entry name" value="Cysteine-rich domain"/>
    <property type="match status" value="1"/>
</dbReference>
<evidence type="ECO:0000259" key="12">
    <source>
        <dbReference type="PROSITE" id="PS50081"/>
    </source>
</evidence>
<evidence type="ECO:0000256" key="2">
    <source>
        <dbReference type="ARBA" id="ARBA00022490"/>
    </source>
</evidence>
<dbReference type="InterPro" id="IPR000219">
    <property type="entry name" value="DH_dom"/>
</dbReference>
<evidence type="ECO:0000256" key="7">
    <source>
        <dbReference type="ARBA" id="ARBA00022833"/>
    </source>
</evidence>
<evidence type="ECO:0000259" key="10">
    <source>
        <dbReference type="PROSITE" id="PS50003"/>
    </source>
</evidence>
<feature type="compositionally biased region" description="Basic and acidic residues" evidence="9">
    <location>
        <begin position="202"/>
        <end position="219"/>
    </location>
</feature>
<keyword evidence="14" id="KW-1185">Reference proteome</keyword>
<feature type="compositionally biased region" description="Basic and acidic residues" evidence="9">
    <location>
        <begin position="304"/>
        <end position="318"/>
    </location>
</feature>
<feature type="region of interest" description="Disordered" evidence="9">
    <location>
        <begin position="1278"/>
        <end position="1297"/>
    </location>
</feature>
<organism evidence="13 14">
    <name type="scientific">Labeo rohita</name>
    <name type="common">Indian major carp</name>
    <name type="synonym">Cyprinus rohita</name>
    <dbReference type="NCBI Taxonomy" id="84645"/>
    <lineage>
        <taxon>Eukaryota</taxon>
        <taxon>Metazoa</taxon>
        <taxon>Chordata</taxon>
        <taxon>Craniata</taxon>
        <taxon>Vertebrata</taxon>
        <taxon>Euteleostomi</taxon>
        <taxon>Actinopterygii</taxon>
        <taxon>Neopterygii</taxon>
        <taxon>Teleostei</taxon>
        <taxon>Ostariophysi</taxon>
        <taxon>Cypriniformes</taxon>
        <taxon>Cyprinidae</taxon>
        <taxon>Labeoninae</taxon>
        <taxon>Labeonini</taxon>
        <taxon>Labeo</taxon>
    </lineage>
</organism>
<keyword evidence="4" id="KW-0344">Guanine-nucleotide releasing factor</keyword>
<comment type="caution">
    <text evidence="13">The sequence shown here is derived from an EMBL/GenBank/DDBJ whole genome shotgun (WGS) entry which is preliminary data.</text>
</comment>
<dbReference type="InterPro" id="IPR035899">
    <property type="entry name" value="DBL_dom_sf"/>
</dbReference>
<accession>A0ABQ8MKN7</accession>
<dbReference type="CDD" id="cd00160">
    <property type="entry name" value="RhoGEF"/>
    <property type="match status" value="1"/>
</dbReference>
<dbReference type="InterPro" id="IPR046349">
    <property type="entry name" value="C1-like_sf"/>
</dbReference>
<keyword evidence="7" id="KW-0862">Zinc</keyword>
<name>A0ABQ8MKN7_LABRO</name>
<feature type="domain" description="Phorbol-ester/DAG-type" evidence="12">
    <location>
        <begin position="491"/>
        <end position="538"/>
    </location>
</feature>
<feature type="region of interest" description="Disordered" evidence="9">
    <location>
        <begin position="238"/>
        <end position="259"/>
    </location>
</feature>
<feature type="compositionally biased region" description="Low complexity" evidence="9">
    <location>
        <begin position="1285"/>
        <end position="1297"/>
    </location>
</feature>
<dbReference type="SUPFAM" id="SSF48065">
    <property type="entry name" value="DBL homology domain (DH-domain)"/>
    <property type="match status" value="1"/>
</dbReference>
<evidence type="ECO:0000256" key="4">
    <source>
        <dbReference type="ARBA" id="ARBA00022658"/>
    </source>
</evidence>
<sequence>MFLFLSPDPQRQRRTVFQCFPEETQLIHSIRSLRARTHTRPHRERAAVAVPARLVFTSQTMEPPVCCVTADKAHTLVTDLPVPIPAFTVTLFTCTKLAQRMCCTLKDKKKVKARGRETGGIFLESSQYPEFHTCNSEAVAFRDSGSDTDGFLSPDTGEDNIFRKGQEAVGGGDSTSEVSVSCSSTDDTASVGHPSSSAESSEEVRHGGEAEEEAKDRLTEVPLPASLFRSTVRSLSPFRRHSWGPGKNQGGEEEMNQRSLSWCPSEPCRELEEIRELISYSLEGLAAGIEDGKRWLPQSGGPSKDQRGIQRQESEERGSLMSLTEEGPEFNLGECTSPGGQKSRKYHQFRHSGPSVALPLTKSISMLSISQRDIDVIGSFRRKRQISFTFNLSPLLTKSKTVFTVTSSSSDEEDIISMTSFTSTTSSMGYSITEEEPGPLRGDFEKSTTKVSRTFSYLKNKMYKKAREKEKEKNREKDREAKEREKKTVNGHVFSTSNSLHPALCQQCNKTLNTKDTVSCTNCNVRVHKSCRENIPVCPKSRMKFAIPESTTMPVVTLRTKSSTLRERPWSAIFSPEEHSVIVPSRRPTSIMPFHSSNLSKSMSINNIAMFDDMPLRGRRYLSQSTDSLHKPNKVTASTESLDEGTEMVDSRLMGEFEADVKELEADSWSLTVDKKYLKQLKKDVIKRQDVIYELIQTEMHHLRTLRIMADVYSKGLLTDLQLEFSDSNAESMKKIYGKFCSRHNEAVNFYKELHARDKHFQAFIRKKMSSSVVRRLGIPECILLVTQRITKYPVLLQRVLQHTKESEKDFEDLTQALQLVKDIIASVDSKVNEHEKKRRLKEIYGRTDSKSITRMKSGQMFAREDLQRNRKLLHDGPLQLKNAAGRLKDVHALLLSDVFVFLQEKDQKYVFASLDQRATVISLQKLIVREVAHEERGLFLITAGIANPEMVEVHASSREERNTWMQLIQDAMHSIEKDDDEGIPSETEEDRKLLETKTKEMRDMLQRKDEQIVSLLLEKMKLFREMCGSSDDAASAVKMLFRANNEDVPKGEPIMMDALKEVEMLQALVNSSLGGAVGQQVACAQGNVGPVCLPRRAETFGGFDSHQMNICKHGDKEESEDLRRTESDSVLKKGGNANLLLLLKRNSEQILTSVTHLHDLLTSLQEKQRSLERHRQEAAALQRQQAAHAEEKRRKEKEWDVKERELTDREVLLHVKEEEMRRRHKELEEAQQVLLGRKEDYQRDLERLRDAQRRLEREKEQMQREVEKVEHLREVEARLQRTPSSTSEDSLKLQSSSSIEREIWEGDLSSSPRKNSLSRMDSKQKGRSLFSLGGKTQSLEGQNQIPTRLLQLASSKEKKDKKKKKSKSQPPQDAASHLLPLTEPSMDGEIFFC</sequence>
<dbReference type="PANTHER" id="PTHR13944">
    <property type="entry name" value="AGAP007712-PA"/>
    <property type="match status" value="1"/>
</dbReference>
<dbReference type="InterPro" id="IPR002219">
    <property type="entry name" value="PKC_DAG/PE"/>
</dbReference>
<dbReference type="SUPFAM" id="SSF50729">
    <property type="entry name" value="PH domain-like"/>
    <property type="match status" value="1"/>
</dbReference>
<dbReference type="PROSITE" id="PS50010">
    <property type="entry name" value="DH_2"/>
    <property type="match status" value="1"/>
</dbReference>
<dbReference type="Proteomes" id="UP000830375">
    <property type="component" value="Unassembled WGS sequence"/>
</dbReference>
<feature type="region of interest" description="Disordered" evidence="9">
    <location>
        <begin position="464"/>
        <end position="490"/>
    </location>
</feature>
<protein>
    <submittedName>
        <fullName evidence="13">A-kinase anchor protein 13</fullName>
    </submittedName>
</protein>
<keyword evidence="6" id="KW-0863">Zinc-finger</keyword>
<dbReference type="Gene3D" id="3.30.60.20">
    <property type="match status" value="1"/>
</dbReference>
<evidence type="ECO:0000256" key="6">
    <source>
        <dbReference type="ARBA" id="ARBA00022771"/>
    </source>
</evidence>